<keyword evidence="2" id="KW-1185">Reference proteome</keyword>
<dbReference type="Proteomes" id="UP001164743">
    <property type="component" value="Chromosome 4A"/>
</dbReference>
<dbReference type="GeneID" id="77809304"/>
<dbReference type="EMBL" id="CP110424">
    <property type="protein sequence ID" value="WAQ84066.1"/>
    <property type="molecule type" value="Genomic_DNA"/>
</dbReference>
<sequence>MSLYFSTSPPPTLRSVCALSTLLKQQQSAPSNQKVVAGVAKAIISNLRLLGEKEVTYSQAADRRLNRGKQYSKEHVTHQLVGSTLKT</sequence>
<evidence type="ECO:0000313" key="1">
    <source>
        <dbReference type="EMBL" id="WAQ84066.1"/>
    </source>
</evidence>
<protein>
    <submittedName>
        <fullName evidence="1">Uncharacterized protein</fullName>
    </submittedName>
</protein>
<reference evidence="1" key="1">
    <citation type="submission" date="2022-10" db="EMBL/GenBank/DDBJ databases">
        <title>Puccinia triticina Genome sequencing and assembly.</title>
        <authorList>
            <person name="Li C."/>
        </authorList>
    </citation>
    <scope>NUCLEOTIDE SEQUENCE</scope>
    <source>
        <strain evidence="1">Pt15</strain>
    </source>
</reference>
<dbReference type="RefSeq" id="XP_053019621.1">
    <property type="nucleotide sequence ID" value="XM_053168409.1"/>
</dbReference>
<name>A0ABY7CFS6_9BASI</name>
<organism evidence="1 2">
    <name type="scientific">Puccinia triticina</name>
    <dbReference type="NCBI Taxonomy" id="208348"/>
    <lineage>
        <taxon>Eukaryota</taxon>
        <taxon>Fungi</taxon>
        <taxon>Dikarya</taxon>
        <taxon>Basidiomycota</taxon>
        <taxon>Pucciniomycotina</taxon>
        <taxon>Pucciniomycetes</taxon>
        <taxon>Pucciniales</taxon>
        <taxon>Pucciniaceae</taxon>
        <taxon>Puccinia</taxon>
    </lineage>
</organism>
<proteinExistence type="predicted"/>
<evidence type="ECO:0000313" key="2">
    <source>
        <dbReference type="Proteomes" id="UP001164743"/>
    </source>
</evidence>
<accession>A0ABY7CFS6</accession>
<gene>
    <name evidence="1" type="ORF">PtA15_4A517</name>
</gene>